<evidence type="ECO:0000256" key="2">
    <source>
        <dbReference type="ARBA" id="ARBA00022801"/>
    </source>
</evidence>
<keyword evidence="3" id="KW-0326">Glycosidase</keyword>
<dbReference type="Proteomes" id="UP001161669">
    <property type="component" value="Segment"/>
</dbReference>
<protein>
    <submittedName>
        <fullName evidence="4">Beta-galactosidase</fullName>
    </submittedName>
</protein>
<comment type="similarity">
    <text evidence="1">Belongs to the glycosyl hydrolase 1 family.</text>
</comment>
<dbReference type="Pfam" id="PF00232">
    <property type="entry name" value="Glyco_hydro_1"/>
    <property type="match status" value="1"/>
</dbReference>
<reference evidence="5" key="1">
    <citation type="journal article" date="2019" name="J. Virol.">
        <title>Medusavirus, a novel large DNA virus discovered from hot spring water.</title>
        <authorList>
            <person name="Yoshikawa G."/>
            <person name="Blanc-Mathieu R."/>
            <person name="Song C."/>
            <person name="Kayama Y."/>
            <person name="Mochizuki T."/>
            <person name="Murata K."/>
            <person name="Ogata H."/>
            <person name="Takemura M."/>
        </authorList>
    </citation>
    <scope>NUCLEOTIDE SEQUENCE [LARGE SCALE GENOMIC DNA]</scope>
</reference>
<accession>A0A3T1CX20</accession>
<dbReference type="EMBL" id="AP018495">
    <property type="protein sequence ID" value="BBI30359.1"/>
    <property type="molecule type" value="Genomic_DNA"/>
</dbReference>
<keyword evidence="2" id="KW-0378">Hydrolase</keyword>
<evidence type="ECO:0000256" key="3">
    <source>
        <dbReference type="ARBA" id="ARBA00023295"/>
    </source>
</evidence>
<dbReference type="InterPro" id="IPR001360">
    <property type="entry name" value="Glyco_hydro_1"/>
</dbReference>
<dbReference type="PROSITE" id="PS00653">
    <property type="entry name" value="GLYCOSYL_HYDROL_F1_2"/>
    <property type="match status" value="1"/>
</dbReference>
<dbReference type="PANTHER" id="PTHR10353:SF36">
    <property type="entry name" value="LP05116P"/>
    <property type="match status" value="1"/>
</dbReference>
<organism evidence="4 5">
    <name type="scientific">Acanthamoeba castellanii medusavirus J1</name>
    <dbReference type="NCBI Taxonomy" id="3114988"/>
    <lineage>
        <taxon>Viruses</taxon>
        <taxon>Varidnaviria</taxon>
        <taxon>Bamfordvirae</taxon>
        <taxon>Nucleocytoviricota</taxon>
        <taxon>Megaviricetes</taxon>
        <taxon>Mamonoviridae</taxon>
        <taxon>Medusavirus</taxon>
        <taxon>Medusavirus medusae</taxon>
    </lineage>
</organism>
<dbReference type="InterPro" id="IPR033132">
    <property type="entry name" value="GH_1_N_CS"/>
</dbReference>
<sequence length="459" mass="50158">MASALAARFPRDFVFGAGTSAFQIEGSPSTDGKTRSIWDTWSKGMGDEACKHRELWESDCELMRSLGLKTYRFSIAWTRVIEKHEIVGGGVIATVNLKGVAFYRRLMERLNSYGIEPMPTLYHWDLPQDLQDAVGGWLSPVMVRAFAAYARVCFEHLGHLARRWTTLNEPYVVAHHGHGVGGSPPGVIGREHLAAYHLLLAHGRAVQEFRASGKPGTIGIVLNCAWREPADPSSEDDCAAAALCLEQRFGWFTEPLRTGRYPECMRDSLAHAAADGGALDFSAEEAALVMNSVDFIGLNYYTTKRVKATPGGGFVEVPLTADSGASFNALGWAVEPSGLGRLLARASSAFPGFDLWVTENGYADSERTTGSGLAAAVDDGPRIDYMEAHLQQVADAIAAGVNVRGYVAWSLLDNLEWNFGYEPRFGIVHVDFAAPERTRTPKKSALWYQSLIEAHNATI</sequence>
<proteinExistence type="inferred from homology"/>
<evidence type="ECO:0000313" key="5">
    <source>
        <dbReference type="Proteomes" id="UP001161669"/>
    </source>
</evidence>
<dbReference type="GO" id="GO:0008422">
    <property type="term" value="F:beta-glucosidase activity"/>
    <property type="evidence" value="ECO:0007669"/>
    <property type="project" value="TreeGrafter"/>
</dbReference>
<dbReference type="PANTHER" id="PTHR10353">
    <property type="entry name" value="GLYCOSYL HYDROLASE"/>
    <property type="match status" value="1"/>
</dbReference>
<name>A0A3T1CX20_9VIRU</name>
<dbReference type="SUPFAM" id="SSF51445">
    <property type="entry name" value="(Trans)glycosidases"/>
    <property type="match status" value="1"/>
</dbReference>
<dbReference type="Gene3D" id="3.20.20.80">
    <property type="entry name" value="Glycosidases"/>
    <property type="match status" value="1"/>
</dbReference>
<dbReference type="KEGG" id="vg:80540711"/>
<keyword evidence="5" id="KW-1185">Reference proteome</keyword>
<dbReference type="InterPro" id="IPR017853">
    <property type="entry name" value="GH"/>
</dbReference>
<dbReference type="GO" id="GO:0005975">
    <property type="term" value="P:carbohydrate metabolic process"/>
    <property type="evidence" value="ECO:0007669"/>
    <property type="project" value="InterPro"/>
</dbReference>
<evidence type="ECO:0000313" key="4">
    <source>
        <dbReference type="EMBL" id="BBI30359.1"/>
    </source>
</evidence>
<dbReference type="PRINTS" id="PR00131">
    <property type="entry name" value="GLHYDRLASE1"/>
</dbReference>
<evidence type="ECO:0000256" key="1">
    <source>
        <dbReference type="ARBA" id="ARBA00010838"/>
    </source>
</evidence>